<evidence type="ECO:0000313" key="2">
    <source>
        <dbReference type="Proteomes" id="UP001311730"/>
    </source>
</evidence>
<dbReference type="EMBL" id="JAYKBW010000004">
    <property type="protein sequence ID" value="MEB3074449.1"/>
    <property type="molecule type" value="Genomic_DNA"/>
</dbReference>
<name>A0ABU5Z663_9FLAO</name>
<accession>A0ABU5Z663</accession>
<proteinExistence type="predicted"/>
<dbReference type="Proteomes" id="UP001311730">
    <property type="component" value="Unassembled WGS sequence"/>
</dbReference>
<evidence type="ECO:0000313" key="1">
    <source>
        <dbReference type="EMBL" id="MEB3074449.1"/>
    </source>
</evidence>
<gene>
    <name evidence="1" type="ORF">VJJ08_03920</name>
</gene>
<organism evidence="1 2">
    <name type="scientific">Capnocytophaga gingivalis</name>
    <dbReference type="NCBI Taxonomy" id="1017"/>
    <lineage>
        <taxon>Bacteria</taxon>
        <taxon>Pseudomonadati</taxon>
        <taxon>Bacteroidota</taxon>
        <taxon>Flavobacteriia</taxon>
        <taxon>Flavobacteriales</taxon>
        <taxon>Flavobacteriaceae</taxon>
        <taxon>Capnocytophaga</taxon>
    </lineage>
</organism>
<comment type="caution">
    <text evidence="1">The sequence shown here is derived from an EMBL/GenBank/DDBJ whole genome shotgun (WGS) entry which is preliminary data.</text>
</comment>
<protein>
    <submittedName>
        <fullName evidence="1">Uncharacterized protein</fullName>
    </submittedName>
</protein>
<reference evidence="1 2" key="1">
    <citation type="submission" date="2023-12" db="EMBL/GenBank/DDBJ databases">
        <title>Genomic sequences of Capnocytophaga and Parvimonas strains.</title>
        <authorList>
            <person name="Watt R.M."/>
            <person name="Wang M."/>
            <person name="Yang T."/>
            <person name="Tong W.M."/>
        </authorList>
    </citation>
    <scope>NUCLEOTIDE SEQUENCE [LARGE SCALE GENOMIC DNA]</scope>
    <source>
        <strain evidence="1 2">CCUG 13096</strain>
    </source>
</reference>
<dbReference type="RefSeq" id="WP_323982838.1">
    <property type="nucleotide sequence ID" value="NZ_JAYKBW010000004.1"/>
</dbReference>
<sequence>MEGDSALFVIRVTDVQAYAQEKLGRELTYEELQVVKKGLEWGLCEGIDIVYEAIFEELKKSE</sequence>
<keyword evidence="2" id="KW-1185">Reference proteome</keyword>